<dbReference type="AlphaFoldDB" id="A0A498HWU6"/>
<feature type="non-terminal residue" evidence="1">
    <location>
        <position position="1"/>
    </location>
</feature>
<gene>
    <name evidence="1" type="ORF">DVH24_029820</name>
</gene>
<comment type="caution">
    <text evidence="1">The sequence shown here is derived from an EMBL/GenBank/DDBJ whole genome shotgun (WGS) entry which is preliminary data.</text>
</comment>
<evidence type="ECO:0000313" key="1">
    <source>
        <dbReference type="EMBL" id="RXH75099.1"/>
    </source>
</evidence>
<proteinExistence type="predicted"/>
<keyword evidence="2" id="KW-1185">Reference proteome</keyword>
<protein>
    <submittedName>
        <fullName evidence="1">Uncharacterized protein</fullName>
    </submittedName>
</protein>
<sequence length="138" mass="15100">THTPAEAVIVCDAVHGRNDRSPESLNWSSGLVITKAQRAGFELDLKATLTTLGMEIGWRWSTTPLQVVLNLNVGDVKIERIRVNPSKNSQNVSGISKIVGENDEFRPNHMTASCVFVGKVDGDDLGFRPRVWDGDDGV</sequence>
<dbReference type="Proteomes" id="UP000290289">
    <property type="component" value="Chromosome 15"/>
</dbReference>
<accession>A0A498HWU6</accession>
<evidence type="ECO:0000313" key="2">
    <source>
        <dbReference type="Proteomes" id="UP000290289"/>
    </source>
</evidence>
<reference evidence="1 2" key="1">
    <citation type="submission" date="2018-10" db="EMBL/GenBank/DDBJ databases">
        <title>A high-quality apple genome assembly.</title>
        <authorList>
            <person name="Hu J."/>
        </authorList>
    </citation>
    <scope>NUCLEOTIDE SEQUENCE [LARGE SCALE GENOMIC DNA]</scope>
    <source>
        <strain evidence="2">cv. HFTH1</strain>
        <tissue evidence="1">Young leaf</tissue>
    </source>
</reference>
<dbReference type="EMBL" id="RDQH01000341">
    <property type="protein sequence ID" value="RXH75099.1"/>
    <property type="molecule type" value="Genomic_DNA"/>
</dbReference>
<name>A0A498HWU6_MALDO</name>
<organism evidence="1 2">
    <name type="scientific">Malus domestica</name>
    <name type="common">Apple</name>
    <name type="synonym">Pyrus malus</name>
    <dbReference type="NCBI Taxonomy" id="3750"/>
    <lineage>
        <taxon>Eukaryota</taxon>
        <taxon>Viridiplantae</taxon>
        <taxon>Streptophyta</taxon>
        <taxon>Embryophyta</taxon>
        <taxon>Tracheophyta</taxon>
        <taxon>Spermatophyta</taxon>
        <taxon>Magnoliopsida</taxon>
        <taxon>eudicotyledons</taxon>
        <taxon>Gunneridae</taxon>
        <taxon>Pentapetalae</taxon>
        <taxon>rosids</taxon>
        <taxon>fabids</taxon>
        <taxon>Rosales</taxon>
        <taxon>Rosaceae</taxon>
        <taxon>Amygdaloideae</taxon>
        <taxon>Maleae</taxon>
        <taxon>Malus</taxon>
    </lineage>
</organism>